<dbReference type="SUPFAM" id="SSF55729">
    <property type="entry name" value="Acyl-CoA N-acyltransferases (Nat)"/>
    <property type="match status" value="1"/>
</dbReference>
<gene>
    <name evidence="4" type="ORF">INR99_01975</name>
</gene>
<keyword evidence="2 4" id="KW-0012">Acyltransferase</keyword>
<evidence type="ECO:0000313" key="5">
    <source>
        <dbReference type="Proteomes" id="UP000604481"/>
    </source>
</evidence>
<dbReference type="EC" id="2.3.1.-" evidence="4"/>
<dbReference type="Proteomes" id="UP000604481">
    <property type="component" value="Unassembled WGS sequence"/>
</dbReference>
<evidence type="ECO:0000256" key="2">
    <source>
        <dbReference type="ARBA" id="ARBA00023315"/>
    </source>
</evidence>
<evidence type="ECO:0000256" key="1">
    <source>
        <dbReference type="ARBA" id="ARBA00022679"/>
    </source>
</evidence>
<dbReference type="InterPro" id="IPR000182">
    <property type="entry name" value="GNAT_dom"/>
</dbReference>
<dbReference type="Pfam" id="PF00583">
    <property type="entry name" value="Acetyltransf_1"/>
    <property type="match status" value="1"/>
</dbReference>
<dbReference type="EMBL" id="JADFUA010000001">
    <property type="protein sequence ID" value="MBE9608105.1"/>
    <property type="molecule type" value="Genomic_DNA"/>
</dbReference>
<keyword evidence="1 4" id="KW-0808">Transferase</keyword>
<accession>A0A8J7FWD9</accession>
<feature type="domain" description="N-acetyltransferase" evidence="3">
    <location>
        <begin position="1"/>
        <end position="141"/>
    </location>
</feature>
<protein>
    <submittedName>
        <fullName evidence="4">GNAT family acetyltransferase</fullName>
        <ecNumber evidence="4">2.3.1.-</ecNumber>
    </submittedName>
</protein>
<evidence type="ECO:0000313" key="4">
    <source>
        <dbReference type="EMBL" id="MBE9608105.1"/>
    </source>
</evidence>
<comment type="caution">
    <text evidence="4">The sequence shown here is derived from an EMBL/GenBank/DDBJ whole genome shotgun (WGS) entry which is preliminary data.</text>
</comment>
<dbReference type="PANTHER" id="PTHR43877">
    <property type="entry name" value="AMINOALKYLPHOSPHONATE N-ACETYLTRANSFERASE-RELATED-RELATED"/>
    <property type="match status" value="1"/>
</dbReference>
<dbReference type="Gene3D" id="3.40.630.30">
    <property type="match status" value="1"/>
</dbReference>
<dbReference type="RefSeq" id="WP_194114606.1">
    <property type="nucleotide sequence ID" value="NZ_JADFUA010000001.1"/>
</dbReference>
<proteinExistence type="predicted"/>
<dbReference type="InterPro" id="IPR016181">
    <property type="entry name" value="Acyl_CoA_acyltransferase"/>
</dbReference>
<keyword evidence="5" id="KW-1185">Reference proteome</keyword>
<dbReference type="InterPro" id="IPR050832">
    <property type="entry name" value="Bact_Acetyltransf"/>
</dbReference>
<organism evidence="4 5">
    <name type="scientific">Chitinilyticum piscinae</name>
    <dbReference type="NCBI Taxonomy" id="2866724"/>
    <lineage>
        <taxon>Bacteria</taxon>
        <taxon>Pseudomonadati</taxon>
        <taxon>Pseudomonadota</taxon>
        <taxon>Betaproteobacteria</taxon>
        <taxon>Neisseriales</taxon>
        <taxon>Chitinibacteraceae</taxon>
        <taxon>Chitinilyticum</taxon>
    </lineage>
</organism>
<evidence type="ECO:0000259" key="3">
    <source>
        <dbReference type="PROSITE" id="PS51186"/>
    </source>
</evidence>
<dbReference type="NCBIfam" id="NF002959">
    <property type="entry name" value="PRK03624.1"/>
    <property type="match status" value="1"/>
</dbReference>
<dbReference type="CDD" id="cd04301">
    <property type="entry name" value="NAT_SF"/>
    <property type="match status" value="1"/>
</dbReference>
<reference evidence="4 5" key="1">
    <citation type="submission" date="2020-10" db="EMBL/GenBank/DDBJ databases">
        <title>The genome sequence of Chitinilyticum litopenaei 4Y14.</title>
        <authorList>
            <person name="Liu Y."/>
        </authorList>
    </citation>
    <scope>NUCLEOTIDE SEQUENCE [LARGE SCALE GENOMIC DNA]</scope>
    <source>
        <strain evidence="4 5">4Y14</strain>
    </source>
</reference>
<dbReference type="PROSITE" id="PS51186">
    <property type="entry name" value="GNAT"/>
    <property type="match status" value="1"/>
</dbReference>
<dbReference type="GO" id="GO:0016747">
    <property type="term" value="F:acyltransferase activity, transferring groups other than amino-acyl groups"/>
    <property type="evidence" value="ECO:0007669"/>
    <property type="project" value="InterPro"/>
</dbReference>
<sequence>MKIRNYQHSDLAAVLQVWEVCRLLRSWSTPEYDIAMKMAFQPDLLLLACVDERVVGTVMAGYDGQRGWINYLGVLPDYQRRGIASALLAEAELRLQALGARTIKLQIRRDHLDVQVFYASQGYHDDEVVGWGKRLSTALTG</sequence>
<name>A0A8J7FWD9_9NEIS</name>
<dbReference type="AlphaFoldDB" id="A0A8J7FWD9"/>